<evidence type="ECO:0000256" key="4">
    <source>
        <dbReference type="ARBA" id="ARBA00023709"/>
    </source>
</evidence>
<dbReference type="InterPro" id="IPR018376">
    <property type="entry name" value="Enoyl-CoA_hyd/isom_CS"/>
</dbReference>
<dbReference type="SUPFAM" id="SSF52096">
    <property type="entry name" value="ClpP/crotonase"/>
    <property type="match status" value="1"/>
</dbReference>
<dbReference type="NCBIfam" id="NF006108">
    <property type="entry name" value="PRK08259.1"/>
    <property type="match status" value="1"/>
</dbReference>
<dbReference type="GO" id="GO:0004300">
    <property type="term" value="F:enoyl-CoA hydratase activity"/>
    <property type="evidence" value="ECO:0007669"/>
    <property type="project" value="UniProtKB-EC"/>
</dbReference>
<dbReference type="InterPro" id="IPR029045">
    <property type="entry name" value="ClpP/crotonase-like_dom_sf"/>
</dbReference>
<dbReference type="InterPro" id="IPR001753">
    <property type="entry name" value="Enoyl-CoA_hydra/iso"/>
</dbReference>
<dbReference type="Pfam" id="PF00378">
    <property type="entry name" value="ECH_1"/>
    <property type="match status" value="1"/>
</dbReference>
<dbReference type="PROSITE" id="PS00166">
    <property type="entry name" value="ENOYL_COA_HYDRATASE"/>
    <property type="match status" value="1"/>
</dbReference>
<keyword evidence="3" id="KW-0443">Lipid metabolism</keyword>
<evidence type="ECO:0000313" key="7">
    <source>
        <dbReference type="EMBL" id="KZM70615.1"/>
    </source>
</evidence>
<dbReference type="RefSeq" id="WP_067593883.1">
    <property type="nucleotide sequence ID" value="NZ_KV411304.1"/>
</dbReference>
<dbReference type="PANTHER" id="PTHR43802">
    <property type="entry name" value="ENOYL-COA HYDRATASE"/>
    <property type="match status" value="1"/>
</dbReference>
<evidence type="ECO:0000256" key="3">
    <source>
        <dbReference type="ARBA" id="ARBA00022832"/>
    </source>
</evidence>
<gene>
    <name evidence="7" type="ORF">AWN90_39245</name>
</gene>
<comment type="caution">
    <text evidence="7">The sequence shown here is derived from an EMBL/GenBank/DDBJ whole genome shotgun (WGS) entry which is preliminary data.</text>
</comment>
<dbReference type="AlphaFoldDB" id="A0A164JPZ9"/>
<evidence type="ECO:0000256" key="6">
    <source>
        <dbReference type="RuleBase" id="RU003707"/>
    </source>
</evidence>
<dbReference type="CDD" id="cd06558">
    <property type="entry name" value="crotonase-like"/>
    <property type="match status" value="1"/>
</dbReference>
<evidence type="ECO:0000256" key="5">
    <source>
        <dbReference type="ARBA" id="ARBA00023717"/>
    </source>
</evidence>
<keyword evidence="3" id="KW-0276">Fatty acid metabolism</keyword>
<organism evidence="7 8">
    <name type="scientific">Nocardia terpenica</name>
    <dbReference type="NCBI Taxonomy" id="455432"/>
    <lineage>
        <taxon>Bacteria</taxon>
        <taxon>Bacillati</taxon>
        <taxon>Actinomycetota</taxon>
        <taxon>Actinomycetes</taxon>
        <taxon>Mycobacteriales</taxon>
        <taxon>Nocardiaceae</taxon>
        <taxon>Nocardia</taxon>
    </lineage>
</organism>
<evidence type="ECO:0000313" key="8">
    <source>
        <dbReference type="Proteomes" id="UP000076512"/>
    </source>
</evidence>
<dbReference type="Gene3D" id="1.10.287.2460">
    <property type="match status" value="1"/>
</dbReference>
<comment type="catalytic activity">
    <reaction evidence="4">
        <text>a (3S)-3-hydroxyacyl-CoA = a (2E)-enoyl-CoA + H2O</text>
        <dbReference type="Rhea" id="RHEA:16105"/>
        <dbReference type="ChEBI" id="CHEBI:15377"/>
        <dbReference type="ChEBI" id="CHEBI:57318"/>
        <dbReference type="ChEBI" id="CHEBI:58856"/>
        <dbReference type="EC" id="4.2.1.17"/>
    </reaction>
</comment>
<reference evidence="7 8" key="1">
    <citation type="submission" date="2016-04" db="EMBL/GenBank/DDBJ databases">
        <authorList>
            <person name="Evans L.H."/>
            <person name="Alamgir A."/>
            <person name="Owens N."/>
            <person name="Weber N.D."/>
            <person name="Virtaneva K."/>
            <person name="Barbian K."/>
            <person name="Babar A."/>
            <person name="Rosenke K."/>
        </authorList>
    </citation>
    <scope>NUCLEOTIDE SEQUENCE [LARGE SCALE GENOMIC DNA]</scope>
    <source>
        <strain evidence="7 8">IFM 0406</strain>
    </source>
</reference>
<accession>A0A164JPZ9</accession>
<keyword evidence="8" id="KW-1185">Reference proteome</keyword>
<dbReference type="Gene3D" id="3.90.226.10">
    <property type="entry name" value="2-enoyl-CoA Hydratase, Chain A, domain 1"/>
    <property type="match status" value="1"/>
</dbReference>
<dbReference type="PANTHER" id="PTHR43802:SF1">
    <property type="entry name" value="IP11341P-RELATED"/>
    <property type="match status" value="1"/>
</dbReference>
<dbReference type="GO" id="GO:0006631">
    <property type="term" value="P:fatty acid metabolic process"/>
    <property type="evidence" value="ECO:0007669"/>
    <property type="project" value="UniProtKB-KW"/>
</dbReference>
<evidence type="ECO:0000256" key="2">
    <source>
        <dbReference type="ARBA" id="ARBA00005254"/>
    </source>
</evidence>
<comment type="function">
    <text evidence="1">Could possibly oxidize fatty acids using specific components.</text>
</comment>
<dbReference type="EMBL" id="LWGR01000013">
    <property type="protein sequence ID" value="KZM70615.1"/>
    <property type="molecule type" value="Genomic_DNA"/>
</dbReference>
<dbReference type="STRING" id="455432.AWN90_39245"/>
<name>A0A164JPZ9_9NOCA</name>
<dbReference type="Proteomes" id="UP000076512">
    <property type="component" value="Unassembled WGS sequence"/>
</dbReference>
<dbReference type="OrthoDB" id="4284283at2"/>
<evidence type="ECO:0000256" key="1">
    <source>
        <dbReference type="ARBA" id="ARBA00002994"/>
    </source>
</evidence>
<proteinExistence type="inferred from homology"/>
<comment type="catalytic activity">
    <reaction evidence="5">
        <text>a 4-saturated-(3S)-3-hydroxyacyl-CoA = a (3E)-enoyl-CoA + H2O</text>
        <dbReference type="Rhea" id="RHEA:20724"/>
        <dbReference type="ChEBI" id="CHEBI:15377"/>
        <dbReference type="ChEBI" id="CHEBI:58521"/>
        <dbReference type="ChEBI" id="CHEBI:137480"/>
        <dbReference type="EC" id="4.2.1.17"/>
    </reaction>
</comment>
<sequence length="259" mass="27146">MVPGVTVRIERRGPVFTVVLDRPQARNAVDGDTARALADAFREFDADPAAAVAVLWGTNGTFCAGADLKALGTERSNTLAEDGDGPMGPTRMRLSKPVIAAVAGYAVAGGLELALWCDLRVAEQDSTFGVFCRRWGVPLIDGGTVRLPRIVGAGRAMDMILTGRAVGAAEALQIGLVNRIVPPGESRRVAEELAAELAALPQTCLRSDRMSALEQEGLDTESALRNEYRHGLTALADTDGALAGARRFASGAGRHGTPA</sequence>
<comment type="similarity">
    <text evidence="2 6">Belongs to the enoyl-CoA hydratase/isomerase family.</text>
</comment>
<protein>
    <submittedName>
        <fullName evidence="7">Enoyl-CoA hydratase</fullName>
    </submittedName>
</protein>